<dbReference type="EMBL" id="SSXH01000868">
    <property type="protein sequence ID" value="THJ37374.1"/>
    <property type="molecule type" value="Genomic_DNA"/>
</dbReference>
<keyword evidence="2" id="KW-1185">Reference proteome</keyword>
<sequence>MLLELDGLAVRRIERQADGSRLARLETADDMARACPSCGVFATRVKVVVRT</sequence>
<dbReference type="Proteomes" id="UP000305282">
    <property type="component" value="Unassembled WGS sequence"/>
</dbReference>
<protein>
    <submittedName>
        <fullName evidence="1">ISL3 family transposase</fullName>
    </submittedName>
</protein>
<evidence type="ECO:0000313" key="2">
    <source>
        <dbReference type="Proteomes" id="UP000305282"/>
    </source>
</evidence>
<proteinExistence type="predicted"/>
<reference evidence="1 2" key="1">
    <citation type="submission" date="2019-04" db="EMBL/GenBank/DDBJ databases">
        <title>Draft genome sequences for three unisolated Alnus-infective Frankia Sp+ strains, AgTrS, AiOr and AvVan, the first sequenced Frankia strains able to sporulate in-planta.</title>
        <authorList>
            <person name="Bethencourt L."/>
            <person name="Vautrin F."/>
            <person name="Taib N."/>
            <person name="Dubost A."/>
            <person name="Castro-Garcia L."/>
            <person name="Imbaud O."/>
            <person name="Abrouk D."/>
            <person name="Fournier P."/>
            <person name="Briolay J."/>
            <person name="Nguyen A."/>
            <person name="Normand P."/>
            <person name="Fernandez M.P."/>
            <person name="Brochier-Armanet C."/>
            <person name="Herrera-Belaroussi A."/>
        </authorList>
    </citation>
    <scope>NUCLEOTIDE SEQUENCE [LARGE SCALE GENOMIC DNA]</scope>
    <source>
        <strain evidence="1 2">AvVan</strain>
    </source>
</reference>
<accession>A0A4S5BWI9</accession>
<feature type="non-terminal residue" evidence="1">
    <location>
        <position position="51"/>
    </location>
</feature>
<gene>
    <name evidence="1" type="ORF">E7Y31_21580</name>
</gene>
<comment type="caution">
    <text evidence="1">The sequence shown here is derived from an EMBL/GenBank/DDBJ whole genome shotgun (WGS) entry which is preliminary data.</text>
</comment>
<dbReference type="AlphaFoldDB" id="A0A4S5BWI9"/>
<organism evidence="1 2">
    <name type="scientific">Candidatus Frankia alpina</name>
    <dbReference type="NCBI Taxonomy" id="2699483"/>
    <lineage>
        <taxon>Bacteria</taxon>
        <taxon>Bacillati</taxon>
        <taxon>Actinomycetota</taxon>
        <taxon>Actinomycetes</taxon>
        <taxon>Frankiales</taxon>
        <taxon>Frankiaceae</taxon>
        <taxon>Frankia</taxon>
    </lineage>
</organism>
<name>A0A4S5BWI9_9ACTN</name>
<evidence type="ECO:0000313" key="1">
    <source>
        <dbReference type="EMBL" id="THJ37374.1"/>
    </source>
</evidence>